<keyword evidence="1" id="KW-0805">Transcription regulation</keyword>
<comment type="caution">
    <text evidence="6">The sequence shown here is derived from an EMBL/GenBank/DDBJ whole genome shotgun (WGS) entry which is preliminary data.</text>
</comment>
<dbReference type="SUPFAM" id="SSF46689">
    <property type="entry name" value="Homeodomain-like"/>
    <property type="match status" value="1"/>
</dbReference>
<reference evidence="6 7" key="1">
    <citation type="submission" date="2018-09" db="EMBL/GenBank/DDBJ databases">
        <title>YIM 75000 draft genome.</title>
        <authorList>
            <person name="Tang S."/>
            <person name="Feng Y."/>
        </authorList>
    </citation>
    <scope>NUCLEOTIDE SEQUENCE [LARGE SCALE GENOMIC DNA]</scope>
    <source>
        <strain evidence="6 7">YIM 75000</strain>
    </source>
</reference>
<name>A0A3A3Z6Z4_9ACTN</name>
<organism evidence="6 7">
    <name type="scientific">Vallicoccus soli</name>
    <dbReference type="NCBI Taxonomy" id="2339232"/>
    <lineage>
        <taxon>Bacteria</taxon>
        <taxon>Bacillati</taxon>
        <taxon>Actinomycetota</taxon>
        <taxon>Actinomycetes</taxon>
        <taxon>Motilibacterales</taxon>
        <taxon>Vallicoccaceae</taxon>
        <taxon>Vallicoccus</taxon>
    </lineage>
</organism>
<dbReference type="RefSeq" id="WP_119948623.1">
    <property type="nucleotide sequence ID" value="NZ_QZEZ01000001.1"/>
</dbReference>
<proteinExistence type="predicted"/>
<dbReference type="InterPro" id="IPR023772">
    <property type="entry name" value="DNA-bd_HTH_TetR-type_CS"/>
</dbReference>
<dbReference type="Pfam" id="PF00440">
    <property type="entry name" value="TetR_N"/>
    <property type="match status" value="1"/>
</dbReference>
<evidence type="ECO:0000256" key="2">
    <source>
        <dbReference type="ARBA" id="ARBA00023125"/>
    </source>
</evidence>
<dbReference type="InterPro" id="IPR001647">
    <property type="entry name" value="HTH_TetR"/>
</dbReference>
<gene>
    <name evidence="6" type="ORF">D5H78_01405</name>
</gene>
<sequence length="214" mass="22235">MVEERSGPESGSSTGAEGEALALLTAPVVRERADAARNRRRVLAAAEALFAERGVAATTMDDVAAAAGVGKGTLYRRFGDKGGLAAALLSERGRQLQEQMVRGPAPLGPGAPPARRLVAFTEAYLAFQAAHLDLVLMSETATPGGRLRGPAYALWRQHCALLLTEAGAPDPGTRAEALLAALSAEQVRHWLGDGRPLPDLAAATGRLAAALCRP</sequence>
<dbReference type="PANTHER" id="PTHR30055:SF209">
    <property type="entry name" value="POSSIBLE TRANSCRIPTIONAL REGULATORY PROTEIN (PROBABLY TETR-FAMILY)"/>
    <property type="match status" value="1"/>
</dbReference>
<dbReference type="AlphaFoldDB" id="A0A3A3Z6Z4"/>
<accession>A0A3A3Z6Z4</accession>
<dbReference type="GO" id="GO:0003700">
    <property type="term" value="F:DNA-binding transcription factor activity"/>
    <property type="evidence" value="ECO:0007669"/>
    <property type="project" value="TreeGrafter"/>
</dbReference>
<feature type="domain" description="HTH tetR-type" evidence="5">
    <location>
        <begin position="36"/>
        <end position="96"/>
    </location>
</feature>
<protein>
    <submittedName>
        <fullName evidence="6">TetR/AcrR family transcriptional regulator</fullName>
    </submittedName>
</protein>
<evidence type="ECO:0000256" key="1">
    <source>
        <dbReference type="ARBA" id="ARBA00023015"/>
    </source>
</evidence>
<dbReference type="GO" id="GO:0045892">
    <property type="term" value="P:negative regulation of DNA-templated transcription"/>
    <property type="evidence" value="ECO:0007669"/>
    <property type="project" value="UniProtKB-ARBA"/>
</dbReference>
<dbReference type="OrthoDB" id="7186128at2"/>
<evidence type="ECO:0000313" key="7">
    <source>
        <dbReference type="Proteomes" id="UP000265614"/>
    </source>
</evidence>
<dbReference type="GO" id="GO:0000976">
    <property type="term" value="F:transcription cis-regulatory region binding"/>
    <property type="evidence" value="ECO:0007669"/>
    <property type="project" value="TreeGrafter"/>
</dbReference>
<dbReference type="EMBL" id="QZEZ01000001">
    <property type="protein sequence ID" value="RJK97697.1"/>
    <property type="molecule type" value="Genomic_DNA"/>
</dbReference>
<dbReference type="PANTHER" id="PTHR30055">
    <property type="entry name" value="HTH-TYPE TRANSCRIPTIONAL REGULATOR RUTR"/>
    <property type="match status" value="1"/>
</dbReference>
<dbReference type="InterPro" id="IPR050109">
    <property type="entry name" value="HTH-type_TetR-like_transc_reg"/>
</dbReference>
<dbReference type="PROSITE" id="PS01081">
    <property type="entry name" value="HTH_TETR_1"/>
    <property type="match status" value="1"/>
</dbReference>
<keyword evidence="3" id="KW-0804">Transcription</keyword>
<evidence type="ECO:0000256" key="4">
    <source>
        <dbReference type="PROSITE-ProRule" id="PRU00335"/>
    </source>
</evidence>
<dbReference type="Gene3D" id="1.10.357.10">
    <property type="entry name" value="Tetracycline Repressor, domain 2"/>
    <property type="match status" value="1"/>
</dbReference>
<dbReference type="Proteomes" id="UP000265614">
    <property type="component" value="Unassembled WGS sequence"/>
</dbReference>
<dbReference type="FunFam" id="1.10.10.60:FF:000141">
    <property type="entry name" value="TetR family transcriptional regulator"/>
    <property type="match status" value="1"/>
</dbReference>
<dbReference type="PRINTS" id="PR00455">
    <property type="entry name" value="HTHTETR"/>
</dbReference>
<keyword evidence="2 4" id="KW-0238">DNA-binding</keyword>
<dbReference type="PROSITE" id="PS50977">
    <property type="entry name" value="HTH_TETR_2"/>
    <property type="match status" value="1"/>
</dbReference>
<keyword evidence="7" id="KW-1185">Reference proteome</keyword>
<evidence type="ECO:0000256" key="3">
    <source>
        <dbReference type="ARBA" id="ARBA00023163"/>
    </source>
</evidence>
<feature type="DNA-binding region" description="H-T-H motif" evidence="4">
    <location>
        <begin position="59"/>
        <end position="78"/>
    </location>
</feature>
<evidence type="ECO:0000313" key="6">
    <source>
        <dbReference type="EMBL" id="RJK97697.1"/>
    </source>
</evidence>
<dbReference type="InterPro" id="IPR009057">
    <property type="entry name" value="Homeodomain-like_sf"/>
</dbReference>
<evidence type="ECO:0000259" key="5">
    <source>
        <dbReference type="PROSITE" id="PS50977"/>
    </source>
</evidence>